<reference evidence="1 2" key="1">
    <citation type="submission" date="2019-06" db="EMBL/GenBank/DDBJ databases">
        <title>Sequencing the genomes of 1000 actinobacteria strains.</title>
        <authorList>
            <person name="Klenk H.-P."/>
        </authorList>
    </citation>
    <scope>NUCLEOTIDE SEQUENCE [LARGE SCALE GENOMIC DNA]</scope>
    <source>
        <strain evidence="1 2">DSM 12335</strain>
    </source>
</reference>
<dbReference type="RefSeq" id="WP_141785460.1">
    <property type="nucleotide sequence ID" value="NZ_BAAAIK010000011.1"/>
</dbReference>
<dbReference type="OrthoDB" id="3268233at2"/>
<keyword evidence="1" id="KW-0067">ATP-binding</keyword>
<keyword evidence="1" id="KW-0378">Hydrolase</keyword>
<dbReference type="InterPro" id="IPR012340">
    <property type="entry name" value="NA-bd_OB-fold"/>
</dbReference>
<accession>A0A542YTP2</accession>
<dbReference type="CDD" id="cd04488">
    <property type="entry name" value="RecG_wedge_OBF"/>
    <property type="match status" value="1"/>
</dbReference>
<dbReference type="Gene3D" id="2.40.50.140">
    <property type="entry name" value="Nucleic acid-binding proteins"/>
    <property type="match status" value="1"/>
</dbReference>
<gene>
    <name evidence="1" type="ORF">FB467_2609</name>
</gene>
<dbReference type="SUPFAM" id="SSF50249">
    <property type="entry name" value="Nucleic acid-binding proteins"/>
    <property type="match status" value="1"/>
</dbReference>
<comment type="caution">
    <text evidence="1">The sequence shown here is derived from an EMBL/GenBank/DDBJ whole genome shotgun (WGS) entry which is preliminary data.</text>
</comment>
<keyword evidence="1" id="KW-0547">Nucleotide-binding</keyword>
<proteinExistence type="predicted"/>
<evidence type="ECO:0000313" key="2">
    <source>
        <dbReference type="Proteomes" id="UP000319516"/>
    </source>
</evidence>
<protein>
    <submittedName>
        <fullName evidence="1">ATP-dependent DNA helicase RecG</fullName>
    </submittedName>
</protein>
<sequence length="121" mass="13349">MNMISRVLDRLGQDQAQQEADDLARACARTGCTRIADLVPRQTARVTGAVHSLAVQPAQSPPRLEVELYDGTGVLRLAWLGRRSIDGIRPGAYLTVWGRVTEVDDQATMFNPGYELLPHHV</sequence>
<dbReference type="Proteomes" id="UP000319516">
    <property type="component" value="Unassembled WGS sequence"/>
</dbReference>
<keyword evidence="2" id="KW-1185">Reference proteome</keyword>
<dbReference type="GO" id="GO:0004386">
    <property type="term" value="F:helicase activity"/>
    <property type="evidence" value="ECO:0007669"/>
    <property type="project" value="UniProtKB-KW"/>
</dbReference>
<organism evidence="1 2">
    <name type="scientific">Ornithinicoccus hortensis</name>
    <dbReference type="NCBI Taxonomy" id="82346"/>
    <lineage>
        <taxon>Bacteria</taxon>
        <taxon>Bacillati</taxon>
        <taxon>Actinomycetota</taxon>
        <taxon>Actinomycetes</taxon>
        <taxon>Micrococcales</taxon>
        <taxon>Intrasporangiaceae</taxon>
        <taxon>Ornithinicoccus</taxon>
    </lineage>
</organism>
<name>A0A542YTP2_9MICO</name>
<dbReference type="AlphaFoldDB" id="A0A542YTP2"/>
<dbReference type="EMBL" id="VFOP01000001">
    <property type="protein sequence ID" value="TQL51463.1"/>
    <property type="molecule type" value="Genomic_DNA"/>
</dbReference>
<evidence type="ECO:0000313" key="1">
    <source>
        <dbReference type="EMBL" id="TQL51463.1"/>
    </source>
</evidence>
<keyword evidence="1" id="KW-0347">Helicase</keyword>